<feature type="coiled-coil region" evidence="1">
    <location>
        <begin position="237"/>
        <end position="303"/>
    </location>
</feature>
<evidence type="ECO:0000256" key="1">
    <source>
        <dbReference type="SAM" id="Coils"/>
    </source>
</evidence>
<evidence type="ECO:0000313" key="4">
    <source>
        <dbReference type="Proteomes" id="UP000282028"/>
    </source>
</evidence>
<comment type="caution">
    <text evidence="3">The sequence shown here is derived from an EMBL/GenBank/DDBJ whole genome shotgun (WGS) entry which is preliminary data.</text>
</comment>
<feature type="coiled-coil region" evidence="1">
    <location>
        <begin position="810"/>
        <end position="841"/>
    </location>
</feature>
<evidence type="ECO:0000313" key="3">
    <source>
        <dbReference type="EMBL" id="RNB68650.1"/>
    </source>
</evidence>
<organism evidence="3 4">
    <name type="scientific">Brevibacillus invocatus</name>
    <dbReference type="NCBI Taxonomy" id="173959"/>
    <lineage>
        <taxon>Bacteria</taxon>
        <taxon>Bacillati</taxon>
        <taxon>Bacillota</taxon>
        <taxon>Bacilli</taxon>
        <taxon>Bacillales</taxon>
        <taxon>Paenibacillaceae</taxon>
        <taxon>Brevibacillus</taxon>
    </lineage>
</organism>
<dbReference type="Proteomes" id="UP000282028">
    <property type="component" value="Unassembled WGS sequence"/>
</dbReference>
<dbReference type="EMBL" id="RHHR01000042">
    <property type="protein sequence ID" value="RNB68650.1"/>
    <property type="molecule type" value="Genomic_DNA"/>
</dbReference>
<dbReference type="InterPro" id="IPR013496">
    <property type="entry name" value="CHP02680"/>
</dbReference>
<evidence type="ECO:0000256" key="2">
    <source>
        <dbReference type="SAM" id="MobiDB-lite"/>
    </source>
</evidence>
<keyword evidence="1" id="KW-0175">Coiled coil</keyword>
<name>A0A3M8BYX6_9BACL</name>
<dbReference type="NCBIfam" id="TIGR02680">
    <property type="entry name" value="TIGR02680 family protein"/>
    <property type="match status" value="1"/>
</dbReference>
<dbReference type="OrthoDB" id="9776649at2"/>
<feature type="coiled-coil region" evidence="1">
    <location>
        <begin position="871"/>
        <end position="933"/>
    </location>
</feature>
<accession>A0A3M8BYX6</accession>
<proteinExistence type="predicted"/>
<dbReference type="RefSeq" id="WP_122910682.1">
    <property type="nucleotide sequence ID" value="NZ_CBCSBE010000033.1"/>
</dbReference>
<keyword evidence="4" id="KW-1185">Reference proteome</keyword>
<dbReference type="InterPro" id="IPR027417">
    <property type="entry name" value="P-loop_NTPase"/>
</dbReference>
<feature type="region of interest" description="Disordered" evidence="2">
    <location>
        <begin position="351"/>
        <end position="374"/>
    </location>
</feature>
<feature type="compositionally biased region" description="Basic and acidic residues" evidence="2">
    <location>
        <begin position="351"/>
        <end position="372"/>
    </location>
</feature>
<reference evidence="3 4" key="1">
    <citation type="submission" date="2018-10" db="EMBL/GenBank/DDBJ databases">
        <title>Phylogenomics of Brevibacillus.</title>
        <authorList>
            <person name="Dunlap C."/>
        </authorList>
    </citation>
    <scope>NUCLEOTIDE SEQUENCE [LARGE SCALE GENOMIC DNA]</scope>
    <source>
        <strain evidence="3 4">JCM 12215</strain>
    </source>
</reference>
<gene>
    <name evidence="3" type="ORF">EDM52_19820</name>
</gene>
<sequence length="1430" mass="167893">METNRWQLSRAGLVNFWYYDEEAFEFADGKLLLRGTNGSGKSVTMQSLIPVVLDGKKSPDRLDPFGSKARRMEDYLLGEKEVTGYDERTGYLYLEFMKPMSSQYLTIGIGLKAKRNASMDFWGFSIQDNRRVGIDFSLYNKEYNAELQKDDRIPLGKRELEKRIGAGGRVVFSQGEYAEMVNKLLFGFQSPEAYEDLIKLLIQLRSPKLSKDFKPTVIYNILEHALPGLSDEELRPLSDAIESMDRTKLQLEHLERDHKSLARIVREYTAYNRYIWYDKAKGLTEALAEVQKTEHRKAQFTQNVTDEQAKLEEFANHIHVLQAEEQQLHYEHEQLRDHDLMRAAKEKVKLEADKQEQIRRGKEKQQARDGKRQQMAQLRRVIDDCELKIREADKEITDLLESLEQESSENEFPAHEVARGEFERARAGYSMELWQKEASDYRNRVQQSLEQAQKVSAAVRVKQEAEQELGEARKQVDELVFTKQKWERVVEEEKERLISSFHEWQGGVQLLRLQPDSVREVIHRVSHFEENHRYDDVREPVMKANEQVRQTLRDKLGDVQREQQEKHKQRSQIVALHKTWREKKDPEPPRNEQIEQARQWLQSEQIPHIPLYAAVEFREEVTPAMRAQIESALTEAGLLDALIVSESHVQKIASWSEQVKDRIILPDPQLFSHTIMEWFVATPAEESGVGKAEIEAVLQTILCQPDQQRAASTFISENGRFGLGVLLGNAPVIEKSVYVGREARRRYREEQLTLLEKQLDEIDQEIAFFAQLIEETQANLRILAEELGQLPKGDDLITSLQSLTQTTQKLEIWEEQVQLRNEKVRKALEQLLRERDILKQMGQGLTIPMEEESLRHAVRSIQYYLEDLRKLEVAYRDKVNLQHRLRETEQSLAIATDEYDVLKGEENTIIRERERLEKALESIERLLASDDAQEIQQKIRYCAERLTQIPQELQMIQHTKGQTEASVRELQMKQREVDSLLKQKTDLLEAWRKVFHEEYLLGLWRYTLDQQTEEIPQAEETELEVLKLDQLAIRSVKTLAPAIQAANRERESYNNRVQNVFDTERQVHLLEYQASLDYTLAYTDRDGNQEAMESVEVLETTEWSREWEDLKARAKRRIIVLEYEGKRTHPYVVLDKLGQEIELQRILLTTEDRKIFEEVILQSVGRVIKHRIARAEKWVERMNELMQQRDSSSGLTFSLKWVPLVADDETQLDTRDLVDYLRRDPKLMRDQDIERITTHFRSRIEKAKQEVAIQREASGETLHQVMKRILDYRQWFSFKLWYRREGEPTKELTDRHFFQFSGGEKAMAMYIPLFSAVFSRYQEADKFSPRVISLDEAFAGVDENNIRDMFELVEQLGFNYIMNSQALWGDYHSVSHLAICELIRPKNADYVTVARYRWDGHTLRMLHPEWTELQPEYDEVAASMEWDQGE</sequence>
<protein>
    <submittedName>
        <fullName evidence="3">TIGR02680 family protein</fullName>
    </submittedName>
</protein>
<dbReference type="Gene3D" id="3.40.50.300">
    <property type="entry name" value="P-loop containing nucleotide triphosphate hydrolases"/>
    <property type="match status" value="1"/>
</dbReference>
<dbReference type="Pfam" id="PF13558">
    <property type="entry name" value="SbcC_Walker_B"/>
    <property type="match status" value="1"/>
</dbReference>
<dbReference type="SUPFAM" id="SSF52540">
    <property type="entry name" value="P-loop containing nucleoside triphosphate hydrolases"/>
    <property type="match status" value="1"/>
</dbReference>